<dbReference type="Gene3D" id="3.40.190.10">
    <property type="entry name" value="Periplasmic binding protein-like II"/>
    <property type="match status" value="1"/>
</dbReference>
<comment type="caution">
    <text evidence="1">The sequence shown here is derived from an EMBL/GenBank/DDBJ whole genome shotgun (WGS) entry which is preliminary data.</text>
</comment>
<sequence>MRAVWQAGRWLDMPANRAVVADLLARAEHVNAPPELLDRALSGQMVISARGEERRVEDMIRFHAGAAPFPWRSQAAWFARQMARVHGLDIRAAVAAAMAICRTDLYRANLRGIGADLPGASSRIEGALEHPTAVASERGTMILPRDAFFDRAIFDPARPDC</sequence>
<proteinExistence type="predicted"/>
<reference evidence="1 2" key="1">
    <citation type="journal article" date="2013" name="Stand. Genomic Sci.">
        <title>Genome sequence of the reddish-pigmented Rubellimicrobium thermophilum type strain (DSM 16684(T)), a member of the Roseobacter clade.</title>
        <authorList>
            <person name="Fiebig A."/>
            <person name="Riedel T."/>
            <person name="Gronow S."/>
            <person name="Petersen J."/>
            <person name="Klenk H.P."/>
            <person name="Goker M."/>
        </authorList>
    </citation>
    <scope>NUCLEOTIDE SEQUENCE [LARGE SCALE GENOMIC DNA]</scope>
    <source>
        <strain evidence="1 2">DSM 16684</strain>
    </source>
</reference>
<keyword evidence="2" id="KW-1185">Reference proteome</keyword>
<dbReference type="EMBL" id="AOLV01000002">
    <property type="protein sequence ID" value="EPX87737.1"/>
    <property type="molecule type" value="Genomic_DNA"/>
</dbReference>
<protein>
    <submittedName>
        <fullName evidence="1">Uncharacterized protein</fullName>
    </submittedName>
</protein>
<gene>
    <name evidence="1" type="ORF">ruthe_00139</name>
</gene>
<organism evidence="1 2">
    <name type="scientific">Rubellimicrobium thermophilum DSM 16684</name>
    <dbReference type="NCBI Taxonomy" id="1123069"/>
    <lineage>
        <taxon>Bacteria</taxon>
        <taxon>Pseudomonadati</taxon>
        <taxon>Pseudomonadota</taxon>
        <taxon>Alphaproteobacteria</taxon>
        <taxon>Rhodobacterales</taxon>
        <taxon>Roseobacteraceae</taxon>
        <taxon>Rubellimicrobium</taxon>
    </lineage>
</organism>
<evidence type="ECO:0000313" key="2">
    <source>
        <dbReference type="Proteomes" id="UP000015346"/>
    </source>
</evidence>
<accession>S9R774</accession>
<dbReference type="HOGENOM" id="CLU_1642453_0_0_5"/>
<evidence type="ECO:0000313" key="1">
    <source>
        <dbReference type="EMBL" id="EPX87737.1"/>
    </source>
</evidence>
<dbReference type="Proteomes" id="UP000015346">
    <property type="component" value="Unassembled WGS sequence"/>
</dbReference>
<dbReference type="AlphaFoldDB" id="S9R774"/>
<name>S9R774_9RHOB</name>
<dbReference type="STRING" id="1123069.ruthe_00139"/>